<keyword evidence="3" id="KW-0143">Chaperone</keyword>
<evidence type="ECO:0000256" key="2">
    <source>
        <dbReference type="ARBA" id="ARBA00022840"/>
    </source>
</evidence>
<evidence type="ECO:0000256" key="3">
    <source>
        <dbReference type="ARBA" id="ARBA00023186"/>
    </source>
</evidence>
<dbReference type="Pfam" id="PF00012">
    <property type="entry name" value="HSP70"/>
    <property type="match status" value="2"/>
</dbReference>
<keyword evidence="1" id="KW-0547">Nucleotide-binding</keyword>
<dbReference type="EMBL" id="JAGGMR010000001">
    <property type="protein sequence ID" value="MBP2194063.1"/>
    <property type="molecule type" value="Genomic_DNA"/>
</dbReference>
<dbReference type="Proteomes" id="UP001519325">
    <property type="component" value="Unassembled WGS sequence"/>
</dbReference>
<gene>
    <name evidence="5" type="ORF">BJ987_006964</name>
</gene>
<dbReference type="PANTHER" id="PTHR42749:SF1">
    <property type="entry name" value="CELL SHAPE-DETERMINING PROTEIN MREB"/>
    <property type="match status" value="1"/>
</dbReference>
<dbReference type="InterPro" id="IPR043129">
    <property type="entry name" value="ATPase_NBD"/>
</dbReference>
<reference evidence="5 6" key="1">
    <citation type="submission" date="2021-03" db="EMBL/GenBank/DDBJ databases">
        <title>Sequencing the genomes of 1000 actinobacteria strains.</title>
        <authorList>
            <person name="Klenk H.-P."/>
        </authorList>
    </citation>
    <scope>NUCLEOTIDE SEQUENCE [LARGE SCALE GENOMIC DNA]</scope>
    <source>
        <strain evidence="5 6">DSM 45516</strain>
    </source>
</reference>
<dbReference type="InterPro" id="IPR013126">
    <property type="entry name" value="Hsp_70_fam"/>
</dbReference>
<evidence type="ECO:0000313" key="6">
    <source>
        <dbReference type="Proteomes" id="UP001519325"/>
    </source>
</evidence>
<comment type="caution">
    <text evidence="5">The sequence shown here is derived from an EMBL/GenBank/DDBJ whole genome shotgun (WGS) entry which is preliminary data.</text>
</comment>
<feature type="region of interest" description="Disordered" evidence="4">
    <location>
        <begin position="313"/>
        <end position="336"/>
    </location>
</feature>
<sequence>MAVGLGLSIGTVNTVSALADDRTAKAPPGRRRTAERAPAVTRRTTLTFDSTGLARVGMIPKHGRAITEFADLSQRTAASARVGHRALSPADLVATVADCLIVEARRDPRAVAAGITLTHPVGYTEHQVGELRAALDAIGLDRVALVAEPIAAAAWLEAEHGPLMPGLALIYDLGGSGLDVTLLRVGAGCPENPIVGMPVRSADFGGRAFGSLVAARAGANGRAAHLSEAVRGATADELRADHVRASLELVYRCLRAADVTMADVDCVLVVGGAARPDEVPQVLSEELARPVVIAPDPERTIADGAAILARRTAAAREDPSQVRRRTGAHRRGPDSEVVPAWLRSTPRSGRRSRPTRALLFSRLTRRRLTRAATAVGMSAGGVALAFALPADAVIAGLGVH</sequence>
<dbReference type="PANTHER" id="PTHR42749">
    <property type="entry name" value="CELL SHAPE-DETERMINING PROTEIN MREB"/>
    <property type="match status" value="1"/>
</dbReference>
<protein>
    <submittedName>
        <fullName evidence="5">Molecular chaperone HscA</fullName>
    </submittedName>
</protein>
<keyword evidence="2" id="KW-0067">ATP-binding</keyword>
<dbReference type="SUPFAM" id="SSF53067">
    <property type="entry name" value="Actin-like ATPase domain"/>
    <property type="match status" value="1"/>
</dbReference>
<dbReference type="RefSeq" id="WP_209897240.1">
    <property type="nucleotide sequence ID" value="NZ_JAGGMR010000001.1"/>
</dbReference>
<evidence type="ECO:0000256" key="1">
    <source>
        <dbReference type="ARBA" id="ARBA00022741"/>
    </source>
</evidence>
<name>A0ABS4QSL1_9NOCA</name>
<organism evidence="5 6">
    <name type="scientific">Nocardia goodfellowii</name>
    <dbReference type="NCBI Taxonomy" id="882446"/>
    <lineage>
        <taxon>Bacteria</taxon>
        <taxon>Bacillati</taxon>
        <taxon>Actinomycetota</taxon>
        <taxon>Actinomycetes</taxon>
        <taxon>Mycobacteriales</taxon>
        <taxon>Nocardiaceae</taxon>
        <taxon>Nocardia</taxon>
    </lineage>
</organism>
<evidence type="ECO:0000313" key="5">
    <source>
        <dbReference type="EMBL" id="MBP2194063.1"/>
    </source>
</evidence>
<dbReference type="Gene3D" id="3.30.420.40">
    <property type="match status" value="2"/>
</dbReference>
<accession>A0ABS4QSL1</accession>
<keyword evidence="6" id="KW-1185">Reference proteome</keyword>
<proteinExistence type="predicted"/>
<evidence type="ECO:0000256" key="4">
    <source>
        <dbReference type="SAM" id="MobiDB-lite"/>
    </source>
</evidence>